<dbReference type="Gene3D" id="1.10.10.1100">
    <property type="entry name" value="BFD-like [2Fe-2S]-binding domain"/>
    <property type="match status" value="1"/>
</dbReference>
<keyword evidence="3" id="KW-1185">Reference proteome</keyword>
<proteinExistence type="predicted"/>
<evidence type="ECO:0000259" key="1">
    <source>
        <dbReference type="Pfam" id="PF18423"/>
    </source>
</evidence>
<feature type="domain" description="CopZ zinc binding" evidence="1">
    <location>
        <begin position="2"/>
        <end position="56"/>
    </location>
</feature>
<dbReference type="NCBIfam" id="NF047645">
    <property type="entry name" value="CopZ_Nterm_CC"/>
    <property type="match status" value="1"/>
</dbReference>
<organism evidence="2 3">
    <name type="scientific">Candidatus Methylospira mobilis</name>
    <dbReference type="NCBI Taxonomy" id="1808979"/>
    <lineage>
        <taxon>Bacteria</taxon>
        <taxon>Pseudomonadati</taxon>
        <taxon>Pseudomonadota</taxon>
        <taxon>Gammaproteobacteria</taxon>
        <taxon>Methylococcales</taxon>
        <taxon>Methylococcaceae</taxon>
        <taxon>Candidatus Methylospira</taxon>
    </lineage>
</organism>
<dbReference type="Proteomes" id="UP000325755">
    <property type="component" value="Chromosome"/>
</dbReference>
<dbReference type="InParanoid" id="A0A5Q0BJ89"/>
<name>A0A5Q0BJ89_9GAMM</name>
<evidence type="ECO:0000313" key="2">
    <source>
        <dbReference type="EMBL" id="QFY43935.1"/>
    </source>
</evidence>
<dbReference type="Gene3D" id="2.20.25.270">
    <property type="match status" value="1"/>
</dbReference>
<dbReference type="AlphaFoldDB" id="A0A5Q0BJ89"/>
<dbReference type="Pfam" id="PF18423">
    <property type="entry name" value="zf_CopZ"/>
    <property type="match status" value="1"/>
</dbReference>
<evidence type="ECO:0000313" key="3">
    <source>
        <dbReference type="Proteomes" id="UP000325755"/>
    </source>
</evidence>
<dbReference type="KEGG" id="mmob:F6R98_15925"/>
<protein>
    <recommendedName>
        <fullName evidence="1">CopZ zinc binding domain-containing protein</fullName>
    </recommendedName>
</protein>
<dbReference type="InterPro" id="IPR041854">
    <property type="entry name" value="BFD-like_2Fe2S-bd_dom_sf"/>
</dbReference>
<dbReference type="InterPro" id="IPR040890">
    <property type="entry name" value="Znf_CopZ"/>
</dbReference>
<dbReference type="CDD" id="cd10141">
    <property type="entry name" value="CopZ-like_Fer2_BFD-like"/>
    <property type="match status" value="1"/>
</dbReference>
<dbReference type="OrthoDB" id="9204577at2"/>
<dbReference type="EMBL" id="CP044205">
    <property type="protein sequence ID" value="QFY43935.1"/>
    <property type="molecule type" value="Genomic_DNA"/>
</dbReference>
<accession>A0A5Q0BJ89</accession>
<gene>
    <name evidence="2" type="ORF">F6R98_15925</name>
</gene>
<sequence length="128" mass="14543">MCGISCKDVENKTLCHQVRFPENYELSSEKYYFCPSKECTVGYFSSTGHIIPKQRLRTYQEINDDKLCYCFDINADQYLSALHANNSDAVKSFVIQKTKSGDCACDIKNPSGQCCLAKFKILERLGAR</sequence>
<reference evidence="2 3" key="1">
    <citation type="submission" date="2019-09" db="EMBL/GenBank/DDBJ databases">
        <title>Ecophysiology of the spiral-shaped methanotroph Methylospira mobilis as revealed by the complete genome sequence.</title>
        <authorList>
            <person name="Oshkin I.Y."/>
            <person name="Dedysh S.N."/>
            <person name="Miroshnikov K."/>
            <person name="Danilova O.V."/>
            <person name="Hakobyan A."/>
            <person name="Liesack W."/>
        </authorList>
    </citation>
    <scope>NUCLEOTIDE SEQUENCE [LARGE SCALE GENOMIC DNA]</scope>
    <source>
        <strain evidence="2 3">Shm1</strain>
    </source>
</reference>